<sequence>MVRVVVVVVATLRLSSSAPVSEARRMMEDGRSPAATCSSSLMYRMTLARSGWGPGPGNASRTGESAVCAGGGETERHPDLDRDRERSRSRPADGGVRDLRELVALSSSRVSESVRDRSGR</sequence>
<accession>A0A2M4B2M2</accession>
<feature type="region of interest" description="Disordered" evidence="1">
    <location>
        <begin position="49"/>
        <end position="120"/>
    </location>
</feature>
<feature type="chain" id="PRO_5014824447" evidence="2">
    <location>
        <begin position="18"/>
        <end position="120"/>
    </location>
</feature>
<feature type="compositionally biased region" description="Basic and acidic residues" evidence="1">
    <location>
        <begin position="73"/>
        <end position="101"/>
    </location>
</feature>
<organism evidence="3">
    <name type="scientific">Anopheles triannulatus</name>
    <dbReference type="NCBI Taxonomy" id="58253"/>
    <lineage>
        <taxon>Eukaryota</taxon>
        <taxon>Metazoa</taxon>
        <taxon>Ecdysozoa</taxon>
        <taxon>Arthropoda</taxon>
        <taxon>Hexapoda</taxon>
        <taxon>Insecta</taxon>
        <taxon>Pterygota</taxon>
        <taxon>Neoptera</taxon>
        <taxon>Endopterygota</taxon>
        <taxon>Diptera</taxon>
        <taxon>Nematocera</taxon>
        <taxon>Culicoidea</taxon>
        <taxon>Culicidae</taxon>
        <taxon>Anophelinae</taxon>
        <taxon>Anopheles</taxon>
    </lineage>
</organism>
<feature type="compositionally biased region" description="Low complexity" evidence="1">
    <location>
        <begin position="102"/>
        <end position="111"/>
    </location>
</feature>
<evidence type="ECO:0000256" key="1">
    <source>
        <dbReference type="SAM" id="MobiDB-lite"/>
    </source>
</evidence>
<evidence type="ECO:0000313" key="3">
    <source>
        <dbReference type="EMBL" id="MBW47250.1"/>
    </source>
</evidence>
<evidence type="ECO:0000256" key="2">
    <source>
        <dbReference type="SAM" id="SignalP"/>
    </source>
</evidence>
<dbReference type="AlphaFoldDB" id="A0A2M4B2M2"/>
<protein>
    <submittedName>
        <fullName evidence="3">Putative secreted protein</fullName>
    </submittedName>
</protein>
<keyword evidence="2" id="KW-0732">Signal</keyword>
<dbReference type="EMBL" id="GGFK01013929">
    <property type="protein sequence ID" value="MBW47250.1"/>
    <property type="molecule type" value="Transcribed_RNA"/>
</dbReference>
<reference evidence="3" key="1">
    <citation type="submission" date="2018-01" db="EMBL/GenBank/DDBJ databases">
        <title>An insight into the sialome of Amazonian anophelines.</title>
        <authorList>
            <person name="Ribeiro J.M."/>
            <person name="Scarpassa V."/>
            <person name="Calvo E."/>
        </authorList>
    </citation>
    <scope>NUCLEOTIDE SEQUENCE</scope>
    <source>
        <tissue evidence="3">Salivary glands</tissue>
    </source>
</reference>
<proteinExistence type="predicted"/>
<name>A0A2M4B2M2_9DIPT</name>
<feature type="signal peptide" evidence="2">
    <location>
        <begin position="1"/>
        <end position="17"/>
    </location>
</feature>